<dbReference type="EMBL" id="PXOH01000027">
    <property type="protein sequence ID" value="PSF34246.1"/>
    <property type="molecule type" value="Genomic_DNA"/>
</dbReference>
<keyword evidence="5" id="KW-0805">Transcription regulation</keyword>
<dbReference type="GO" id="GO:0000156">
    <property type="term" value="F:phosphorelay response regulator activity"/>
    <property type="evidence" value="ECO:0007669"/>
    <property type="project" value="TreeGrafter"/>
</dbReference>
<dbReference type="Pfam" id="PF01590">
    <property type="entry name" value="GAF"/>
    <property type="match status" value="1"/>
</dbReference>
<dbReference type="PANTHER" id="PTHR48111">
    <property type="entry name" value="REGULATOR OF RPOS"/>
    <property type="match status" value="1"/>
</dbReference>
<keyword evidence="2" id="KW-0808">Transferase</keyword>
<feature type="modified residue" description="4-aspartylphosphate" evidence="8">
    <location>
        <position position="58"/>
    </location>
</feature>
<evidence type="ECO:0000259" key="9">
    <source>
        <dbReference type="PROSITE" id="PS50046"/>
    </source>
</evidence>
<dbReference type="InterPro" id="IPR011006">
    <property type="entry name" value="CheY-like_superfamily"/>
</dbReference>
<dbReference type="PROSITE" id="PS50110">
    <property type="entry name" value="RESPONSE_REGULATORY"/>
    <property type="match status" value="1"/>
</dbReference>
<dbReference type="InterPro" id="IPR003018">
    <property type="entry name" value="GAF"/>
</dbReference>
<dbReference type="PANTHER" id="PTHR48111:SF1">
    <property type="entry name" value="TWO-COMPONENT RESPONSE REGULATOR ORR33"/>
    <property type="match status" value="1"/>
</dbReference>
<reference evidence="11 12" key="2">
    <citation type="submission" date="2018-03" db="EMBL/GenBank/DDBJ databases">
        <authorList>
            <person name="Keele B.F."/>
        </authorList>
    </citation>
    <scope>NUCLEOTIDE SEQUENCE [LARGE SCALE GENOMIC DNA]</scope>
    <source>
        <strain evidence="11 12">CCALA 016</strain>
    </source>
</reference>
<organism evidence="11 12">
    <name type="scientific">Aphanothece hegewaldii CCALA 016</name>
    <dbReference type="NCBI Taxonomy" id="2107694"/>
    <lineage>
        <taxon>Bacteria</taxon>
        <taxon>Bacillati</taxon>
        <taxon>Cyanobacteriota</taxon>
        <taxon>Cyanophyceae</taxon>
        <taxon>Oscillatoriophycideae</taxon>
        <taxon>Chroococcales</taxon>
        <taxon>Aphanothecaceae</taxon>
        <taxon>Aphanothece</taxon>
    </lineage>
</organism>
<evidence type="ECO:0000256" key="2">
    <source>
        <dbReference type="ARBA" id="ARBA00022679"/>
    </source>
</evidence>
<evidence type="ECO:0000256" key="1">
    <source>
        <dbReference type="ARBA" id="ARBA00022553"/>
    </source>
</evidence>
<protein>
    <submittedName>
        <fullName evidence="11">Diguanylate cyclase</fullName>
    </submittedName>
</protein>
<dbReference type="GO" id="GO:0005829">
    <property type="term" value="C:cytosol"/>
    <property type="evidence" value="ECO:0007669"/>
    <property type="project" value="TreeGrafter"/>
</dbReference>
<keyword evidence="1 8" id="KW-0597">Phosphoprotein</keyword>
<keyword evidence="4" id="KW-0902">Two-component regulatory system</keyword>
<evidence type="ECO:0000259" key="10">
    <source>
        <dbReference type="PROSITE" id="PS50110"/>
    </source>
</evidence>
<feature type="domain" description="Response regulatory" evidence="10">
    <location>
        <begin position="9"/>
        <end position="125"/>
    </location>
</feature>
<dbReference type="OrthoDB" id="468357at2"/>
<evidence type="ECO:0000256" key="7">
    <source>
        <dbReference type="ARBA" id="ARBA00023163"/>
    </source>
</evidence>
<dbReference type="SMART" id="SM00448">
    <property type="entry name" value="REC"/>
    <property type="match status" value="1"/>
</dbReference>
<sequence length="296" mass="34120">MKTTQSTPLILIVDDDRATRTLLKIAMEEEGYRVIEAKDGQQGLIEYQRYHPDMILLDAVMPEMDGFTCCSKLCQNDDGYLPPVLMITALDDQDSIDQAFEAGAIDYVTKPIHWAVLAQRVKRLLATNQTLQQLETLQQRVHQQQQWLQLFGQITNSVQPSDLSLTNLLKYANETIKFDRIIVDSYSTADRIESTLENILTTATLSREQITLELYKQNQDKIVAIADLIESDLPEKVYAPLVQLHTRAVLIIPMKRQDTLWGLLYIHQCHPHQWQDWEIEQFKIFGDLLMNIIAYS</sequence>
<dbReference type="InterPro" id="IPR001789">
    <property type="entry name" value="Sig_transdc_resp-reg_receiver"/>
</dbReference>
<dbReference type="Pfam" id="PF00072">
    <property type="entry name" value="Response_reg"/>
    <property type="match status" value="1"/>
</dbReference>
<evidence type="ECO:0000313" key="12">
    <source>
        <dbReference type="Proteomes" id="UP000239001"/>
    </source>
</evidence>
<dbReference type="Proteomes" id="UP000239001">
    <property type="component" value="Unassembled WGS sequence"/>
</dbReference>
<evidence type="ECO:0000256" key="8">
    <source>
        <dbReference type="PROSITE-ProRule" id="PRU00169"/>
    </source>
</evidence>
<dbReference type="AlphaFoldDB" id="A0A2T1LTJ1"/>
<evidence type="ECO:0000256" key="4">
    <source>
        <dbReference type="ARBA" id="ARBA00023012"/>
    </source>
</evidence>
<evidence type="ECO:0000313" key="11">
    <source>
        <dbReference type="EMBL" id="PSF34246.1"/>
    </source>
</evidence>
<dbReference type="GO" id="GO:0000976">
    <property type="term" value="F:transcription cis-regulatory region binding"/>
    <property type="evidence" value="ECO:0007669"/>
    <property type="project" value="TreeGrafter"/>
</dbReference>
<dbReference type="InterPro" id="IPR016132">
    <property type="entry name" value="Phyto_chromo_attachment"/>
</dbReference>
<dbReference type="GO" id="GO:0032993">
    <property type="term" value="C:protein-DNA complex"/>
    <property type="evidence" value="ECO:0007669"/>
    <property type="project" value="TreeGrafter"/>
</dbReference>
<dbReference type="RefSeq" id="WP_106458528.1">
    <property type="nucleotide sequence ID" value="NZ_PXOH01000027.1"/>
</dbReference>
<comment type="caution">
    <text evidence="11">The sequence shown here is derived from an EMBL/GenBank/DDBJ whole genome shotgun (WGS) entry which is preliminary data.</text>
</comment>
<reference evidence="11 12" key="1">
    <citation type="submission" date="2018-03" db="EMBL/GenBank/DDBJ databases">
        <title>The ancient ancestry and fast evolution of plastids.</title>
        <authorList>
            <person name="Moore K.R."/>
            <person name="Magnabosco C."/>
            <person name="Momper L."/>
            <person name="Gold D.A."/>
            <person name="Bosak T."/>
            <person name="Fournier G.P."/>
        </authorList>
    </citation>
    <scope>NUCLEOTIDE SEQUENCE [LARGE SCALE GENOMIC DNA]</scope>
    <source>
        <strain evidence="11 12">CCALA 016</strain>
    </source>
</reference>
<name>A0A2T1LTJ1_9CHRO</name>
<dbReference type="SUPFAM" id="SSF52172">
    <property type="entry name" value="CheY-like"/>
    <property type="match status" value="1"/>
</dbReference>
<feature type="domain" description="Phytochrome chromophore attachment site" evidence="9">
    <location>
        <begin position="241"/>
        <end position="291"/>
    </location>
</feature>
<proteinExistence type="predicted"/>
<keyword evidence="6" id="KW-0238">DNA-binding</keyword>
<dbReference type="InterPro" id="IPR029016">
    <property type="entry name" value="GAF-like_dom_sf"/>
</dbReference>
<dbReference type="Gene3D" id="3.30.450.40">
    <property type="match status" value="1"/>
</dbReference>
<evidence type="ECO:0000256" key="3">
    <source>
        <dbReference type="ARBA" id="ARBA00022777"/>
    </source>
</evidence>
<accession>A0A2T1LTJ1</accession>
<keyword evidence="12" id="KW-1185">Reference proteome</keyword>
<evidence type="ECO:0000256" key="5">
    <source>
        <dbReference type="ARBA" id="ARBA00023015"/>
    </source>
</evidence>
<gene>
    <name evidence="11" type="ORF">C7H19_19140</name>
</gene>
<keyword evidence="3" id="KW-0418">Kinase</keyword>
<dbReference type="SUPFAM" id="SSF55781">
    <property type="entry name" value="GAF domain-like"/>
    <property type="match status" value="1"/>
</dbReference>
<dbReference type="GO" id="GO:0006355">
    <property type="term" value="P:regulation of DNA-templated transcription"/>
    <property type="evidence" value="ECO:0007669"/>
    <property type="project" value="TreeGrafter"/>
</dbReference>
<dbReference type="PROSITE" id="PS50046">
    <property type="entry name" value="PHYTOCHROME_2"/>
    <property type="match status" value="1"/>
</dbReference>
<keyword evidence="7" id="KW-0804">Transcription</keyword>
<dbReference type="Gene3D" id="3.40.50.2300">
    <property type="match status" value="1"/>
</dbReference>
<dbReference type="GO" id="GO:0016301">
    <property type="term" value="F:kinase activity"/>
    <property type="evidence" value="ECO:0007669"/>
    <property type="project" value="UniProtKB-KW"/>
</dbReference>
<evidence type="ECO:0000256" key="6">
    <source>
        <dbReference type="ARBA" id="ARBA00023125"/>
    </source>
</evidence>
<dbReference type="InterPro" id="IPR039420">
    <property type="entry name" value="WalR-like"/>
</dbReference>